<name>A0A1I8AJJ3_9BILA</name>
<dbReference type="AlphaFoldDB" id="A0A1I8AJJ3"/>
<evidence type="ECO:0000313" key="2">
    <source>
        <dbReference type="WBParaSite" id="L893_g6255.t1"/>
    </source>
</evidence>
<reference evidence="2" key="1">
    <citation type="submission" date="2016-11" db="UniProtKB">
        <authorList>
            <consortium name="WormBaseParasite"/>
        </authorList>
    </citation>
    <scope>IDENTIFICATION</scope>
</reference>
<keyword evidence="1" id="KW-1185">Reference proteome</keyword>
<dbReference type="Proteomes" id="UP000095287">
    <property type="component" value="Unplaced"/>
</dbReference>
<protein>
    <submittedName>
        <fullName evidence="2">Zinc finger BED domain-containing protein 5</fullName>
    </submittedName>
</protein>
<sequence length="109" mass="12851">MQALYEEYKERKRNRMSSVKYISFTTDSWSSETNDHSFLSLTAHWIDNGAVYGGLKKLIGNQAVFNDLVERIKTFIRKIRKSIDKEAFKALQEFDGLEHRWLIRVCISM</sequence>
<dbReference type="WBParaSite" id="L893_g6255.t1">
    <property type="protein sequence ID" value="L893_g6255.t1"/>
    <property type="gene ID" value="L893_g6255"/>
</dbReference>
<accession>A0A1I8AJJ3</accession>
<evidence type="ECO:0000313" key="1">
    <source>
        <dbReference type="Proteomes" id="UP000095287"/>
    </source>
</evidence>
<proteinExistence type="predicted"/>
<organism evidence="1 2">
    <name type="scientific">Steinernema glaseri</name>
    <dbReference type="NCBI Taxonomy" id="37863"/>
    <lineage>
        <taxon>Eukaryota</taxon>
        <taxon>Metazoa</taxon>
        <taxon>Ecdysozoa</taxon>
        <taxon>Nematoda</taxon>
        <taxon>Chromadorea</taxon>
        <taxon>Rhabditida</taxon>
        <taxon>Tylenchina</taxon>
        <taxon>Panagrolaimomorpha</taxon>
        <taxon>Strongyloidoidea</taxon>
        <taxon>Steinernematidae</taxon>
        <taxon>Steinernema</taxon>
    </lineage>
</organism>